<accession>A0A0A8ZRS9</accession>
<sequence>MGLVLIQQRARTRRKLDFLSTPVELKVCTSTANSQMPPPTTEQMSSSTGNISPSNACQDVPPTVPSECEDTILSTAAGNHHSDVHSTETLDPFSLERRQEDNISDLLDMSYCDSLMIDPPSYQHDGGFI</sequence>
<feature type="compositionally biased region" description="Polar residues" evidence="1">
    <location>
        <begin position="31"/>
        <end position="57"/>
    </location>
</feature>
<evidence type="ECO:0000313" key="2">
    <source>
        <dbReference type="EMBL" id="JAD41501.1"/>
    </source>
</evidence>
<feature type="region of interest" description="Disordered" evidence="1">
    <location>
        <begin position="31"/>
        <end position="65"/>
    </location>
</feature>
<organism evidence="2">
    <name type="scientific">Arundo donax</name>
    <name type="common">Giant reed</name>
    <name type="synonym">Donax arundinaceus</name>
    <dbReference type="NCBI Taxonomy" id="35708"/>
    <lineage>
        <taxon>Eukaryota</taxon>
        <taxon>Viridiplantae</taxon>
        <taxon>Streptophyta</taxon>
        <taxon>Embryophyta</taxon>
        <taxon>Tracheophyta</taxon>
        <taxon>Spermatophyta</taxon>
        <taxon>Magnoliopsida</taxon>
        <taxon>Liliopsida</taxon>
        <taxon>Poales</taxon>
        <taxon>Poaceae</taxon>
        <taxon>PACMAD clade</taxon>
        <taxon>Arundinoideae</taxon>
        <taxon>Arundineae</taxon>
        <taxon>Arundo</taxon>
    </lineage>
</organism>
<protein>
    <submittedName>
        <fullName evidence="2">Uncharacterized protein</fullName>
    </submittedName>
</protein>
<proteinExistence type="predicted"/>
<reference evidence="2" key="1">
    <citation type="submission" date="2014-09" db="EMBL/GenBank/DDBJ databases">
        <authorList>
            <person name="Magalhaes I.L.F."/>
            <person name="Oliveira U."/>
            <person name="Santos F.R."/>
            <person name="Vidigal T.H.D.A."/>
            <person name="Brescovit A.D."/>
            <person name="Santos A.J."/>
        </authorList>
    </citation>
    <scope>NUCLEOTIDE SEQUENCE</scope>
    <source>
        <tissue evidence="2">Shoot tissue taken approximately 20 cm above the soil surface</tissue>
    </source>
</reference>
<reference evidence="2" key="2">
    <citation type="journal article" date="2015" name="Data Brief">
        <title>Shoot transcriptome of the giant reed, Arundo donax.</title>
        <authorList>
            <person name="Barrero R.A."/>
            <person name="Guerrero F.D."/>
            <person name="Moolhuijzen P."/>
            <person name="Goolsby J.A."/>
            <person name="Tidwell J."/>
            <person name="Bellgard S.E."/>
            <person name="Bellgard M.I."/>
        </authorList>
    </citation>
    <scope>NUCLEOTIDE SEQUENCE</scope>
    <source>
        <tissue evidence="2">Shoot tissue taken approximately 20 cm above the soil surface</tissue>
    </source>
</reference>
<name>A0A0A8ZRS9_ARUDO</name>
<evidence type="ECO:0000256" key="1">
    <source>
        <dbReference type="SAM" id="MobiDB-lite"/>
    </source>
</evidence>
<dbReference type="EMBL" id="GBRH01256394">
    <property type="protein sequence ID" value="JAD41501.1"/>
    <property type="molecule type" value="Transcribed_RNA"/>
</dbReference>
<dbReference type="AlphaFoldDB" id="A0A0A8ZRS9"/>